<reference evidence="8" key="1">
    <citation type="submission" date="2021-04" db="EMBL/GenBank/DDBJ databases">
        <authorList>
            <consortium name="Molecular Ecology Group"/>
        </authorList>
    </citation>
    <scope>NUCLEOTIDE SEQUENCE</scope>
</reference>
<dbReference type="GO" id="GO:0005778">
    <property type="term" value="C:peroxisomal membrane"/>
    <property type="evidence" value="ECO:0007669"/>
    <property type="project" value="TreeGrafter"/>
</dbReference>
<proteinExistence type="inferred from homology"/>
<evidence type="ECO:0000256" key="2">
    <source>
        <dbReference type="ARBA" id="ARBA00022448"/>
    </source>
</evidence>
<evidence type="ECO:0000259" key="7">
    <source>
        <dbReference type="PROSITE" id="PS50929"/>
    </source>
</evidence>
<evidence type="ECO:0000256" key="3">
    <source>
        <dbReference type="ARBA" id="ARBA00022692"/>
    </source>
</evidence>
<sequence length="471" mass="53601">MNHQTHTAKFGILFFKRFWKLCGFLFPSWRSASVWLTLFLLLLCLLEQVVTYFIGLVPSKFYKIFTDNDESGFTSHVAYSISLIIGKAFLLSLKFFVASFLYITWRRSICYAIHNQYFSDILYYRLNVTDKTIDNPDQRITQDVDRLCRTFSLVLVPVIITPFTICYYIYKCWTVTSYLGPVSTVTFFIIFTVINKLLMSPVAKYVYLQEKMEGNFRFQHMQIRVNAESAAFYQAENTEKLKANQKLEKLLSTQGRLIAWQFALNNCINLADYFGGILSYIAISFPIFSGKYASLSPGDLTALISQYGFYSIYLVNCFTTLIDQSAQMTDVIGTAHRIGQLFEELERLKDEHGQLENCTNSSSETECLINGDVDHRSIEVKSAAFDVHNLTYGQPKSCHILCKNLTFQLSSGINVLVTGDSGCGKTALLRILSGLWKPVSGVINKNVNLGPTGVFYLPQKPYLTDGTLREQ</sequence>
<dbReference type="PROSITE" id="PS50929">
    <property type="entry name" value="ABC_TM1F"/>
    <property type="match status" value="1"/>
</dbReference>
<dbReference type="GO" id="GO:0005324">
    <property type="term" value="F:long-chain fatty acid transmembrane transporter activity"/>
    <property type="evidence" value="ECO:0007669"/>
    <property type="project" value="TreeGrafter"/>
</dbReference>
<evidence type="ECO:0000256" key="1">
    <source>
        <dbReference type="ARBA" id="ARBA00008575"/>
    </source>
</evidence>
<evidence type="ECO:0000313" key="8">
    <source>
        <dbReference type="EMBL" id="CAG5116572.1"/>
    </source>
</evidence>
<dbReference type="Gene3D" id="3.40.50.300">
    <property type="entry name" value="P-loop containing nucleotide triphosphate hydrolases"/>
    <property type="match status" value="1"/>
</dbReference>
<dbReference type="InterPro" id="IPR027417">
    <property type="entry name" value="P-loop_NTPase"/>
</dbReference>
<feature type="transmembrane region" description="Helical" evidence="6">
    <location>
        <begin position="34"/>
        <end position="57"/>
    </location>
</feature>
<comment type="similarity">
    <text evidence="1">Belongs to the ABC transporter superfamily. ABCD family. Peroxisomal fatty acyl CoA transporter (TC 3.A.1.203) subfamily.</text>
</comment>
<dbReference type="OrthoDB" id="422637at2759"/>
<feature type="domain" description="ABC transmembrane type-1" evidence="7">
    <location>
        <begin position="34"/>
        <end position="305"/>
    </location>
</feature>
<evidence type="ECO:0000313" key="9">
    <source>
        <dbReference type="Proteomes" id="UP000678393"/>
    </source>
</evidence>
<keyword evidence="4 6" id="KW-1133">Transmembrane helix</keyword>
<keyword evidence="9" id="KW-1185">Reference proteome</keyword>
<dbReference type="SUPFAM" id="SSF52540">
    <property type="entry name" value="P-loop containing nucleoside triphosphate hydrolases"/>
    <property type="match status" value="1"/>
</dbReference>
<evidence type="ECO:0000256" key="5">
    <source>
        <dbReference type="ARBA" id="ARBA00023136"/>
    </source>
</evidence>
<dbReference type="GO" id="GO:0016887">
    <property type="term" value="F:ATP hydrolysis activity"/>
    <property type="evidence" value="ECO:0007669"/>
    <property type="project" value="InterPro"/>
</dbReference>
<dbReference type="SUPFAM" id="SSF90123">
    <property type="entry name" value="ABC transporter transmembrane region"/>
    <property type="match status" value="1"/>
</dbReference>
<keyword evidence="2" id="KW-0813">Transport</keyword>
<comment type="caution">
    <text evidence="8">The sequence shown here is derived from an EMBL/GenBank/DDBJ whole genome shotgun (WGS) entry which is preliminary data.</text>
</comment>
<dbReference type="EMBL" id="CAJHNH020000271">
    <property type="protein sequence ID" value="CAG5116572.1"/>
    <property type="molecule type" value="Genomic_DNA"/>
</dbReference>
<dbReference type="GO" id="GO:0140359">
    <property type="term" value="F:ABC-type transporter activity"/>
    <property type="evidence" value="ECO:0007669"/>
    <property type="project" value="InterPro"/>
</dbReference>
<dbReference type="GO" id="GO:0015910">
    <property type="term" value="P:long-chain fatty acid import into peroxisome"/>
    <property type="evidence" value="ECO:0007669"/>
    <property type="project" value="TreeGrafter"/>
</dbReference>
<organism evidence="8 9">
    <name type="scientific">Candidula unifasciata</name>
    <dbReference type="NCBI Taxonomy" id="100452"/>
    <lineage>
        <taxon>Eukaryota</taxon>
        <taxon>Metazoa</taxon>
        <taxon>Spiralia</taxon>
        <taxon>Lophotrochozoa</taxon>
        <taxon>Mollusca</taxon>
        <taxon>Gastropoda</taxon>
        <taxon>Heterobranchia</taxon>
        <taxon>Euthyneura</taxon>
        <taxon>Panpulmonata</taxon>
        <taxon>Eupulmonata</taxon>
        <taxon>Stylommatophora</taxon>
        <taxon>Helicina</taxon>
        <taxon>Helicoidea</taxon>
        <taxon>Geomitridae</taxon>
        <taxon>Candidula</taxon>
    </lineage>
</organism>
<feature type="transmembrane region" description="Helical" evidence="6">
    <location>
        <begin position="77"/>
        <end position="103"/>
    </location>
</feature>
<accession>A0A8S3YM90</accession>
<dbReference type="GO" id="GO:0006635">
    <property type="term" value="P:fatty acid beta-oxidation"/>
    <property type="evidence" value="ECO:0007669"/>
    <property type="project" value="TreeGrafter"/>
</dbReference>
<dbReference type="InterPro" id="IPR011527">
    <property type="entry name" value="ABC1_TM_dom"/>
</dbReference>
<feature type="non-terminal residue" evidence="8">
    <location>
        <position position="1"/>
    </location>
</feature>
<evidence type="ECO:0000256" key="6">
    <source>
        <dbReference type="SAM" id="Phobius"/>
    </source>
</evidence>
<gene>
    <name evidence="8" type="ORF">CUNI_LOCUS2130</name>
</gene>
<dbReference type="Pfam" id="PF00005">
    <property type="entry name" value="ABC_tran"/>
    <property type="match status" value="1"/>
</dbReference>
<dbReference type="PANTHER" id="PTHR11384:SF59">
    <property type="entry name" value="LYSOSOMAL COBALAMIN TRANSPORTER ABCD4"/>
    <property type="match status" value="1"/>
</dbReference>
<dbReference type="GO" id="GO:0005524">
    <property type="term" value="F:ATP binding"/>
    <property type="evidence" value="ECO:0007669"/>
    <property type="project" value="InterPro"/>
</dbReference>
<protein>
    <recommendedName>
        <fullName evidence="7">ABC transmembrane type-1 domain-containing protein</fullName>
    </recommendedName>
</protein>
<evidence type="ECO:0000256" key="4">
    <source>
        <dbReference type="ARBA" id="ARBA00022989"/>
    </source>
</evidence>
<name>A0A8S3YM90_9EUPU</name>
<dbReference type="AlphaFoldDB" id="A0A8S3YM90"/>
<dbReference type="Proteomes" id="UP000678393">
    <property type="component" value="Unassembled WGS sequence"/>
</dbReference>
<dbReference type="InterPro" id="IPR036640">
    <property type="entry name" value="ABC1_TM_sf"/>
</dbReference>
<keyword evidence="5 6" id="KW-0472">Membrane</keyword>
<feature type="transmembrane region" description="Helical" evidence="6">
    <location>
        <begin position="147"/>
        <end position="170"/>
    </location>
</feature>
<keyword evidence="3 6" id="KW-0812">Transmembrane</keyword>
<dbReference type="GO" id="GO:0007031">
    <property type="term" value="P:peroxisome organization"/>
    <property type="evidence" value="ECO:0007669"/>
    <property type="project" value="TreeGrafter"/>
</dbReference>
<dbReference type="PANTHER" id="PTHR11384">
    <property type="entry name" value="ATP-BINDING CASSETTE, SUB-FAMILY D MEMBER"/>
    <property type="match status" value="1"/>
</dbReference>
<dbReference type="Pfam" id="PF06472">
    <property type="entry name" value="ABC_membrane_2"/>
    <property type="match status" value="1"/>
</dbReference>
<dbReference type="InterPro" id="IPR050835">
    <property type="entry name" value="ABC_transporter_sub-D"/>
</dbReference>
<dbReference type="GO" id="GO:0042760">
    <property type="term" value="P:very long-chain fatty acid catabolic process"/>
    <property type="evidence" value="ECO:0007669"/>
    <property type="project" value="TreeGrafter"/>
</dbReference>
<dbReference type="InterPro" id="IPR003439">
    <property type="entry name" value="ABC_transporter-like_ATP-bd"/>
</dbReference>
<dbReference type="Gene3D" id="1.20.1560.10">
    <property type="entry name" value="ABC transporter type 1, transmembrane domain"/>
    <property type="match status" value="1"/>
</dbReference>